<proteinExistence type="predicted"/>
<dbReference type="InterPro" id="IPR050722">
    <property type="entry name" value="Pyruvate:ferred/Flavod_OxRd"/>
</dbReference>
<dbReference type="InterPro" id="IPR009014">
    <property type="entry name" value="Transketo_C/PFOR_II"/>
</dbReference>
<evidence type="ECO:0000256" key="1">
    <source>
        <dbReference type="ARBA" id="ARBA00023002"/>
    </source>
</evidence>
<dbReference type="EMBL" id="BAAFGK010000004">
    <property type="protein sequence ID" value="GAB0056696.1"/>
    <property type="molecule type" value="Genomic_DNA"/>
</dbReference>
<dbReference type="CDD" id="cd07034">
    <property type="entry name" value="TPP_PYR_PFOR_IOR-alpha_like"/>
    <property type="match status" value="1"/>
</dbReference>
<keyword evidence="1 5" id="KW-0560">Oxidoreductase</keyword>
<feature type="domain" description="Pyruvate/ketoisovalerate oxidoreductase catalytic" evidence="2">
    <location>
        <begin position="445"/>
        <end position="641"/>
    </location>
</feature>
<evidence type="ECO:0000259" key="3">
    <source>
        <dbReference type="Pfam" id="PF01855"/>
    </source>
</evidence>
<dbReference type="SUPFAM" id="SSF52922">
    <property type="entry name" value="TK C-terminal domain-like"/>
    <property type="match status" value="1"/>
</dbReference>
<protein>
    <submittedName>
        <fullName evidence="5">Pyruvate-ferredoxin/flavodoxin oxidoreductase</fullName>
        <ecNumber evidence="5">1.2.7.1</ecNumber>
    </submittedName>
</protein>
<organism evidence="5 6">
    <name type="scientific">Candidatus Magnetaquiglobus chichijimensis</name>
    <dbReference type="NCBI Taxonomy" id="3141448"/>
    <lineage>
        <taxon>Bacteria</taxon>
        <taxon>Pseudomonadati</taxon>
        <taxon>Pseudomonadota</taxon>
        <taxon>Magnetococcia</taxon>
        <taxon>Magnetococcales</taxon>
        <taxon>Candidatus Magnetaquicoccaceae</taxon>
        <taxon>Candidatus Magnetaquiglobus</taxon>
    </lineage>
</organism>
<evidence type="ECO:0000259" key="2">
    <source>
        <dbReference type="Pfam" id="PF01558"/>
    </source>
</evidence>
<dbReference type="Gene3D" id="3.40.920.10">
    <property type="entry name" value="Pyruvate-ferredoxin oxidoreductase, PFOR, domain III"/>
    <property type="match status" value="1"/>
</dbReference>
<dbReference type="Pfam" id="PF01558">
    <property type="entry name" value="POR"/>
    <property type="match status" value="1"/>
</dbReference>
<comment type="caution">
    <text evidence="5">The sequence shown here is derived from an EMBL/GenBank/DDBJ whole genome shotgun (WGS) entry which is preliminary data.</text>
</comment>
<sequence length="679" mass="73684">MSEQAAQSQASYRFPGIPGTGDGSDAVSYVETRATDGAAAYPITSSTNMGILYQVAVANGAKNVWGTPLAWMELESEHSSASACEGFALAGGRVTNFTSGQGLILMKEVLYTISGKRLPQVLNVGARALTSQALNVHAGHDDVMGVSDCGWGILFAHSVQASADLCLIARRASEAAFTPMMNVQDGFLGTHTIENLNFPEEGLIREYLGDPRERMRAVFDPATPVQIGVVQNQDAYMQGKIAQRHYYDKLPGIIQSAMDEYHALTGRRYELAQSIRMEDAEYAIVAMGTTAETAMSAINVVRSRLGVKLGVVIVTCFRPFPAEAVARALKNCKAVAVLERCDIPTMVDNPLTTDVEASLAKAAMGLPGFDKIERMPVVFSGAAGLGSRDVTPGHMLAVVRNMLLGPVEGKRYFTLGIDHASALPFEEEPDVRPTGSFSVRAHSVGGYGSVTTNKVIATMLGDIFGFRVQAAPKYGSEKKGLPTNTYLTVIPEGKILTHCELKQVEFVPLMDPTTWHMGNPLVGLQEGGIVFQHTDETSAQSLWDSLPPYAKYFMKTNRIRFYGVDTIQIARESCLNDSSLIQRFQGVVLLGVFLRVTPFRENAGMTEEALFSKVAKPLTKYFGKRGAKVVEDNLAAVKKGYTRVMEVTPAIMDSTPDEILVQGKEEWDAKGKDVNAFFI</sequence>
<evidence type="ECO:0000313" key="6">
    <source>
        <dbReference type="Proteomes" id="UP001628193"/>
    </source>
</evidence>
<dbReference type="RefSeq" id="WP_420904418.1">
    <property type="nucleotide sequence ID" value="NZ_BAAFGK010000004.1"/>
</dbReference>
<dbReference type="InterPro" id="IPR002869">
    <property type="entry name" value="Pyrv_flavodox_OxRed_cen"/>
</dbReference>
<dbReference type="GO" id="GO:0019164">
    <property type="term" value="F:pyruvate synthase activity"/>
    <property type="evidence" value="ECO:0007669"/>
    <property type="project" value="UniProtKB-EC"/>
</dbReference>
<dbReference type="EC" id="1.2.7.1" evidence="5"/>
<evidence type="ECO:0000259" key="4">
    <source>
        <dbReference type="Pfam" id="PF17147"/>
    </source>
</evidence>
<evidence type="ECO:0000313" key="5">
    <source>
        <dbReference type="EMBL" id="GAB0056696.1"/>
    </source>
</evidence>
<dbReference type="InterPro" id="IPR029061">
    <property type="entry name" value="THDP-binding"/>
</dbReference>
<gene>
    <name evidence="5" type="primary">nifJ</name>
    <name evidence="5" type="ORF">SIID45300_01007</name>
</gene>
<dbReference type="Pfam" id="PF17147">
    <property type="entry name" value="PFOR_II"/>
    <property type="match status" value="1"/>
</dbReference>
<dbReference type="InterPro" id="IPR019752">
    <property type="entry name" value="Pyrv/ketoisovalerate_OxRed_cat"/>
</dbReference>
<dbReference type="SUPFAM" id="SSF52518">
    <property type="entry name" value="Thiamin diphosphate-binding fold (THDP-binding)"/>
    <property type="match status" value="1"/>
</dbReference>
<feature type="domain" description="Pyruvate:ferredoxin oxidoreductase core" evidence="4">
    <location>
        <begin position="280"/>
        <end position="362"/>
    </location>
</feature>
<dbReference type="Gene3D" id="3.40.50.970">
    <property type="match status" value="1"/>
</dbReference>
<dbReference type="Gene3D" id="3.40.50.920">
    <property type="match status" value="1"/>
</dbReference>
<reference evidence="5 6" key="1">
    <citation type="submission" date="2024-09" db="EMBL/GenBank/DDBJ databases">
        <title>Draft genome sequence of Candidatus Magnetaquicoccaceae bacterium FCR-1.</title>
        <authorList>
            <person name="Shimoshige H."/>
            <person name="Shimamura S."/>
            <person name="Taoka A."/>
            <person name="Kobayashi H."/>
            <person name="Maekawa T."/>
        </authorList>
    </citation>
    <scope>NUCLEOTIDE SEQUENCE [LARGE SCALE GENOMIC DNA]</scope>
    <source>
        <strain evidence="5 6">FCR-1</strain>
    </source>
</reference>
<dbReference type="SUPFAM" id="SSF53323">
    <property type="entry name" value="Pyruvate-ferredoxin oxidoreductase, PFOR, domain III"/>
    <property type="match status" value="1"/>
</dbReference>
<feature type="domain" description="Pyruvate flavodoxin/ferredoxin oxidoreductase pyrimidine binding" evidence="3">
    <location>
        <begin position="36"/>
        <end position="258"/>
    </location>
</feature>
<dbReference type="Pfam" id="PF01855">
    <property type="entry name" value="POR_N"/>
    <property type="match status" value="1"/>
</dbReference>
<dbReference type="PANTHER" id="PTHR32154">
    <property type="entry name" value="PYRUVATE-FLAVODOXIN OXIDOREDUCTASE-RELATED"/>
    <property type="match status" value="1"/>
</dbReference>
<keyword evidence="5" id="KW-0670">Pyruvate</keyword>
<dbReference type="Proteomes" id="UP001628193">
    <property type="component" value="Unassembled WGS sequence"/>
</dbReference>
<keyword evidence="6" id="KW-1185">Reference proteome</keyword>
<name>A0ABQ0C729_9PROT</name>
<dbReference type="InterPro" id="IPR002880">
    <property type="entry name" value="Pyrv_Fd/Flavodoxin_OxRdtase_N"/>
</dbReference>
<accession>A0ABQ0C729</accession>
<dbReference type="InterPro" id="IPR033412">
    <property type="entry name" value="PFOR_II"/>
</dbReference>
<dbReference type="PANTHER" id="PTHR32154:SF0">
    <property type="entry name" value="PYRUVATE-FLAVODOXIN OXIDOREDUCTASE-RELATED"/>
    <property type="match status" value="1"/>
</dbReference>